<sequence length="196" mass="22193">MNSGAAPQSRRVQMGFFDIFKGGDKKTDQGPDVTGGLTLAKLQPGWMVDYDLKTWEVKAHHTYDWSEGDLTHEWQLVSGDAIIYLELEHDDVDDWSLNSLIDFSRLGQGVKTAIQQTGDPPKTIVLDGVTYYMEEMAGGSFLKNTQGPGQNLLRWSYEDDDGEKYLTIEQWGEDEFQAYLGFFVEEYQFTDILPAA</sequence>
<accession>A0A0D2J8D1</accession>
<evidence type="ECO:0000313" key="3">
    <source>
        <dbReference type="Proteomes" id="UP000032233"/>
    </source>
</evidence>
<protein>
    <recommendedName>
        <fullName evidence="1">DUF4178 domain-containing protein</fullName>
    </recommendedName>
</protein>
<evidence type="ECO:0000313" key="2">
    <source>
        <dbReference type="EMBL" id="KIX14429.1"/>
    </source>
</evidence>
<dbReference type="AlphaFoldDB" id="A0A0D2J8D1"/>
<dbReference type="Proteomes" id="UP000032233">
    <property type="component" value="Unassembled WGS sequence"/>
</dbReference>
<dbReference type="STRING" id="1429043.X474_09850"/>
<organism evidence="2 3">
    <name type="scientific">Dethiosulfatarculus sandiegensis</name>
    <dbReference type="NCBI Taxonomy" id="1429043"/>
    <lineage>
        <taxon>Bacteria</taxon>
        <taxon>Pseudomonadati</taxon>
        <taxon>Thermodesulfobacteriota</taxon>
        <taxon>Desulfarculia</taxon>
        <taxon>Desulfarculales</taxon>
        <taxon>Desulfarculaceae</taxon>
        <taxon>Dethiosulfatarculus</taxon>
    </lineage>
</organism>
<comment type="caution">
    <text evidence="2">The sequence shown here is derived from an EMBL/GenBank/DDBJ whole genome shotgun (WGS) entry which is preliminary data.</text>
</comment>
<feature type="domain" description="DUF4178" evidence="1">
    <location>
        <begin position="43"/>
        <end position="185"/>
    </location>
</feature>
<keyword evidence="3" id="KW-1185">Reference proteome</keyword>
<reference evidence="2 3" key="1">
    <citation type="submission" date="2013-11" db="EMBL/GenBank/DDBJ databases">
        <title>Metagenomic analysis of a methanogenic consortium involved in long chain n-alkane degradation.</title>
        <authorList>
            <person name="Davidova I.A."/>
            <person name="Callaghan A.V."/>
            <person name="Wawrik B."/>
            <person name="Pruitt S."/>
            <person name="Marks C."/>
            <person name="Duncan K.E."/>
            <person name="Suflita J.M."/>
        </authorList>
    </citation>
    <scope>NUCLEOTIDE SEQUENCE [LARGE SCALE GENOMIC DNA]</scope>
    <source>
        <strain evidence="2 3">SPR</strain>
    </source>
</reference>
<dbReference type="InParanoid" id="A0A0D2J8D1"/>
<proteinExistence type="predicted"/>
<dbReference type="Pfam" id="PF13785">
    <property type="entry name" value="DUF4178"/>
    <property type="match status" value="1"/>
</dbReference>
<gene>
    <name evidence="2" type="ORF">X474_09850</name>
</gene>
<dbReference type="InterPro" id="IPR025235">
    <property type="entry name" value="DUF4178"/>
</dbReference>
<dbReference type="EMBL" id="AZAC01000011">
    <property type="protein sequence ID" value="KIX14429.1"/>
    <property type="molecule type" value="Genomic_DNA"/>
</dbReference>
<evidence type="ECO:0000259" key="1">
    <source>
        <dbReference type="Pfam" id="PF13785"/>
    </source>
</evidence>
<name>A0A0D2J8D1_9BACT</name>